<feature type="chain" id="PRO_5043454378" evidence="1">
    <location>
        <begin position="26"/>
        <end position="394"/>
    </location>
</feature>
<protein>
    <submittedName>
        <fullName evidence="2">Uncharacterized protein</fullName>
    </submittedName>
</protein>
<dbReference type="EMBL" id="JASAXT010000019">
    <property type="protein sequence ID" value="MDP8149237.1"/>
    <property type="molecule type" value="Genomic_DNA"/>
</dbReference>
<feature type="non-terminal residue" evidence="2">
    <location>
        <position position="394"/>
    </location>
</feature>
<keyword evidence="1" id="KW-0732">Signal</keyword>
<proteinExistence type="predicted"/>
<accession>A0AAW8CKI7</accession>
<evidence type="ECO:0000313" key="2">
    <source>
        <dbReference type="EMBL" id="MDP8149237.1"/>
    </source>
</evidence>
<name>A0AAW8CKI7_9PAST</name>
<reference evidence="2 3" key="1">
    <citation type="journal article" date="2023" name="Front. Microbiol.">
        <title>Phylogeography and host specificity of Pasteurellaceae pathogenic to sea-farmed fish in the north-east Atlantic.</title>
        <authorList>
            <person name="Gulla S."/>
            <person name="Colquhoun D.J."/>
            <person name="Olsen A.B."/>
            <person name="Spilsberg B."/>
            <person name="Lagesen K."/>
            <person name="Aakesson C.P."/>
            <person name="Strom S."/>
            <person name="Manji F."/>
            <person name="Birkbeck T.H."/>
            <person name="Nilsen H.K."/>
        </authorList>
    </citation>
    <scope>NUCLEOTIDE SEQUENCE [LARGE SCALE GENOMIC DNA]</scope>
    <source>
        <strain evidence="2 3">NVIB3131</strain>
    </source>
</reference>
<dbReference type="RefSeq" id="WP_306350686.1">
    <property type="nucleotide sequence ID" value="NZ_JASAWV010000020.1"/>
</dbReference>
<keyword evidence="3" id="KW-1185">Reference proteome</keyword>
<sequence length="394" mass="43187">MKNNQFKLSAIALLMSIVLSTGAFATDDIELEVGGPNGLPAEPTELEQKVKQLSSQVQRNTNDINKLVPDFAAKANVVDLKETNKKVTANQEAIALKADQTALTTLATKKELKTVDSKLSGYTTTEKFKQFEKDVIATVEPLNKRTLTTLSKINTNKAETDNAIALKANADDVYTKTKTDELIKVVDDKFDGYTTTTDLNNKLDEKADKSKIASLTGEIERAFTEINKGKASDKKLNEVATDLESKITENKTALDTKVAQDEFDTLKTTVGNKANADEVYTKDKTDELIKVVDDKFSDYTTTTDLNNKLDEKADKSKIASLTGEIERAFTEINKGKASDKKLNEVATDLESKITENKTALDTKVAQDEFDTLKTTVGNKAEKTALDTLTATVDT</sequence>
<dbReference type="Proteomes" id="UP001226020">
    <property type="component" value="Unassembled WGS sequence"/>
</dbReference>
<evidence type="ECO:0000313" key="3">
    <source>
        <dbReference type="Proteomes" id="UP001226020"/>
    </source>
</evidence>
<comment type="caution">
    <text evidence="2">The sequence shown here is derived from an EMBL/GenBank/DDBJ whole genome shotgun (WGS) entry which is preliminary data.</text>
</comment>
<dbReference type="AlphaFoldDB" id="A0AAW8CKI7"/>
<evidence type="ECO:0000256" key="1">
    <source>
        <dbReference type="SAM" id="SignalP"/>
    </source>
</evidence>
<feature type="signal peptide" evidence="1">
    <location>
        <begin position="1"/>
        <end position="25"/>
    </location>
</feature>
<gene>
    <name evidence="2" type="ORF">QJU57_09145</name>
</gene>
<organism evidence="2 3">
    <name type="scientific">Phocoenobacter atlanticus subsp. atlanticus</name>
    <dbReference type="NCBI Taxonomy" id="3061285"/>
    <lineage>
        <taxon>Bacteria</taxon>
        <taxon>Pseudomonadati</taxon>
        <taxon>Pseudomonadota</taxon>
        <taxon>Gammaproteobacteria</taxon>
        <taxon>Pasteurellales</taxon>
        <taxon>Pasteurellaceae</taxon>
        <taxon>Phocoenobacter</taxon>
        <taxon>Phocoenobacter atlanticus</taxon>
    </lineage>
</organism>